<feature type="domain" description="ATPase AAA-type core" evidence="1">
    <location>
        <begin position="260"/>
        <end position="362"/>
    </location>
</feature>
<dbReference type="AlphaFoldDB" id="A0A2A2EE17"/>
<dbReference type="GO" id="GO:0006302">
    <property type="term" value="P:double-strand break repair"/>
    <property type="evidence" value="ECO:0007669"/>
    <property type="project" value="InterPro"/>
</dbReference>
<organism evidence="3 4">
    <name type="scientific">Bifidobacterium italicum</name>
    <dbReference type="NCBI Taxonomy" id="1960968"/>
    <lineage>
        <taxon>Bacteria</taxon>
        <taxon>Bacillati</taxon>
        <taxon>Actinomycetota</taxon>
        <taxon>Actinomycetes</taxon>
        <taxon>Bifidobacteriales</taxon>
        <taxon>Bifidobacteriaceae</taxon>
        <taxon>Bifidobacterium</taxon>
    </lineage>
</organism>
<dbReference type="CDD" id="cd00267">
    <property type="entry name" value="ABC_ATPase"/>
    <property type="match status" value="1"/>
</dbReference>
<dbReference type="InterPro" id="IPR027417">
    <property type="entry name" value="P-loop_NTPase"/>
</dbReference>
<evidence type="ECO:0000313" key="4">
    <source>
        <dbReference type="Proteomes" id="UP000217986"/>
    </source>
</evidence>
<gene>
    <name evidence="3" type="ORF">B1400_1711</name>
</gene>
<reference evidence="3 4" key="1">
    <citation type="journal article" date="2017" name="ISME J.">
        <title>Unveiling bifidobacterial biogeography across the mammalian branch of the tree of life.</title>
        <authorList>
            <person name="Milani C."/>
            <person name="Mangifesta M."/>
            <person name="Mancabelli L."/>
            <person name="Lugli G.A."/>
            <person name="James K."/>
            <person name="Duranti S."/>
            <person name="Turroni F."/>
            <person name="Ferrario C."/>
            <person name="Ossiprandi M.C."/>
            <person name="van Sinderen D."/>
            <person name="Ventura M."/>
        </authorList>
    </citation>
    <scope>NUCLEOTIDE SEQUENCE [LARGE SCALE GENOMIC DNA]</scope>
    <source>
        <strain evidence="3 4">70</strain>
    </source>
</reference>
<dbReference type="Pfam" id="PF13304">
    <property type="entry name" value="AAA_21"/>
    <property type="match status" value="1"/>
</dbReference>
<dbReference type="OrthoDB" id="3237462at2"/>
<dbReference type="EMBL" id="MVOG01000045">
    <property type="protein sequence ID" value="PAU67148.1"/>
    <property type="molecule type" value="Genomic_DNA"/>
</dbReference>
<evidence type="ECO:0000313" key="3">
    <source>
        <dbReference type="EMBL" id="PAU67148.1"/>
    </source>
</evidence>
<feature type="domain" description="Rad50/SbcC-type AAA" evidence="2">
    <location>
        <begin position="2"/>
        <end position="35"/>
    </location>
</feature>
<proteinExistence type="predicted"/>
<sequence length="419" mass="46734">MRLHINNIGAIRDADMRLEGITVLTGENGTGKSTVCRTLFATVKALRKGPDDVRRSRRRSTYNLLVDYLMRGDHAFEDMPESSLSETADALVAMLPEQVDHSSVAGVIDRSLPSDGPDDEAERALLMDRLRKRLSFSDEEVLRQLRGDVLRGEHVSGRGARGADGYAEVEFPGRPLTRLTVQGDATVDPRPENPLMGLTTDVTMLDDPRLLDRAGVPSFRSAFWGRGDAHASDLTEKILSRGETDAVTTLANNDSIAGVLNALRDHAGGDLIVDRYGLKFKEDGLGRDLDMRDVSDGRKTFIMLLQLLSDNRVGEDDVLILDEPEIHLHPAWQLDLAEMLVELRRAFHLTILVSTHSPYFLEALQTYTDHQGMADETSYYMMRRQDGVCVCEDVTHRLERAYGLLAAPFDRLDDETGMR</sequence>
<dbReference type="Gene3D" id="3.40.50.300">
    <property type="entry name" value="P-loop containing nucleotide triphosphate hydrolases"/>
    <property type="match status" value="2"/>
</dbReference>
<dbReference type="GO" id="GO:0016887">
    <property type="term" value="F:ATP hydrolysis activity"/>
    <property type="evidence" value="ECO:0007669"/>
    <property type="project" value="InterPro"/>
</dbReference>
<keyword evidence="3" id="KW-0067">ATP-binding</keyword>
<dbReference type="RefSeq" id="WP_133064673.1">
    <property type="nucleotide sequence ID" value="NZ_MVOG01000045.1"/>
</dbReference>
<dbReference type="Proteomes" id="UP000217986">
    <property type="component" value="Unassembled WGS sequence"/>
</dbReference>
<dbReference type="SUPFAM" id="SSF52540">
    <property type="entry name" value="P-loop containing nucleoside triphosphate hydrolases"/>
    <property type="match status" value="1"/>
</dbReference>
<dbReference type="PIRSF" id="PIRSF029347">
    <property type="entry name" value="RecF"/>
    <property type="match status" value="1"/>
</dbReference>
<accession>A0A2A2EE17</accession>
<dbReference type="PANTHER" id="PTHR43581">
    <property type="entry name" value="ATP/GTP PHOSPHATASE"/>
    <property type="match status" value="1"/>
</dbReference>
<dbReference type="InterPro" id="IPR014555">
    <property type="entry name" value="RecF-like"/>
</dbReference>
<dbReference type="InterPro" id="IPR051396">
    <property type="entry name" value="Bact_Antivir_Def_Nuclease"/>
</dbReference>
<name>A0A2A2EE17_9BIFI</name>
<dbReference type="InterPro" id="IPR003959">
    <property type="entry name" value="ATPase_AAA_core"/>
</dbReference>
<evidence type="ECO:0000259" key="2">
    <source>
        <dbReference type="Pfam" id="PF13476"/>
    </source>
</evidence>
<evidence type="ECO:0000259" key="1">
    <source>
        <dbReference type="Pfam" id="PF13304"/>
    </source>
</evidence>
<keyword evidence="3" id="KW-0547">Nucleotide-binding</keyword>
<keyword evidence="4" id="KW-1185">Reference proteome</keyword>
<dbReference type="PANTHER" id="PTHR43581:SF2">
    <property type="entry name" value="EXCINUCLEASE ATPASE SUBUNIT"/>
    <property type="match status" value="1"/>
</dbReference>
<comment type="caution">
    <text evidence="3">The sequence shown here is derived from an EMBL/GenBank/DDBJ whole genome shotgun (WGS) entry which is preliminary data.</text>
</comment>
<dbReference type="InterPro" id="IPR038729">
    <property type="entry name" value="Rad50/SbcC_AAA"/>
</dbReference>
<dbReference type="GO" id="GO:0005524">
    <property type="term" value="F:ATP binding"/>
    <property type="evidence" value="ECO:0007669"/>
    <property type="project" value="UniProtKB-KW"/>
</dbReference>
<protein>
    <submittedName>
        <fullName evidence="3">ABC transporter ATP-binding protein</fullName>
    </submittedName>
</protein>
<dbReference type="Pfam" id="PF13476">
    <property type="entry name" value="AAA_23"/>
    <property type="match status" value="1"/>
</dbReference>